<evidence type="ECO:0000259" key="5">
    <source>
        <dbReference type="SMART" id="SM01086"/>
    </source>
</evidence>
<dbReference type="SUPFAM" id="SSF52540">
    <property type="entry name" value="P-loop containing nucleoside triphosphate hydrolases"/>
    <property type="match status" value="2"/>
</dbReference>
<accession>A0AAE3R2N1</accession>
<dbReference type="EMBL" id="JASJOU010000001">
    <property type="protein sequence ID" value="MDJ1499748.1"/>
    <property type="molecule type" value="Genomic_DNA"/>
</dbReference>
<feature type="domain" description="AAA+ ATPase" evidence="4">
    <location>
        <begin position="518"/>
        <end position="684"/>
    </location>
</feature>
<dbReference type="InterPro" id="IPR001270">
    <property type="entry name" value="ClpA/B"/>
</dbReference>
<gene>
    <name evidence="6" type="ORF">QNI22_03780</name>
</gene>
<protein>
    <submittedName>
        <fullName evidence="6">AAA family ATPase</fullName>
    </submittedName>
</protein>
<dbReference type="Gene3D" id="3.40.50.300">
    <property type="entry name" value="P-loop containing nucleotide triphosphate hydrolases"/>
    <property type="match status" value="2"/>
</dbReference>
<dbReference type="SMART" id="SM00382">
    <property type="entry name" value="AAA"/>
    <property type="match status" value="1"/>
</dbReference>
<keyword evidence="2" id="KW-0067">ATP-binding</keyword>
<comment type="caution">
    <text evidence="6">The sequence shown here is derived from an EMBL/GenBank/DDBJ whole genome shotgun (WGS) entry which is preliminary data.</text>
</comment>
<evidence type="ECO:0000259" key="4">
    <source>
        <dbReference type="SMART" id="SM00382"/>
    </source>
</evidence>
<evidence type="ECO:0000313" key="7">
    <source>
        <dbReference type="Proteomes" id="UP001232063"/>
    </source>
</evidence>
<dbReference type="Pfam" id="PF07724">
    <property type="entry name" value="AAA_2"/>
    <property type="match status" value="1"/>
</dbReference>
<dbReference type="RefSeq" id="WP_314509303.1">
    <property type="nucleotide sequence ID" value="NZ_JASJOU010000001.1"/>
</dbReference>
<evidence type="ECO:0000256" key="3">
    <source>
        <dbReference type="ARBA" id="ARBA00023186"/>
    </source>
</evidence>
<dbReference type="Proteomes" id="UP001232063">
    <property type="component" value="Unassembled WGS sequence"/>
</dbReference>
<feature type="domain" description="Clp ATPase C-terminal" evidence="5">
    <location>
        <begin position="683"/>
        <end position="772"/>
    </location>
</feature>
<keyword evidence="1" id="KW-0547">Nucleotide-binding</keyword>
<name>A0AAE3R2N1_9BACT</name>
<dbReference type="InterPro" id="IPR019489">
    <property type="entry name" value="Clp_ATPase_C"/>
</dbReference>
<dbReference type="PRINTS" id="PR00300">
    <property type="entry name" value="CLPPROTEASEA"/>
</dbReference>
<reference evidence="6" key="1">
    <citation type="submission" date="2023-05" db="EMBL/GenBank/DDBJ databases">
        <authorList>
            <person name="Zhang X."/>
        </authorList>
    </citation>
    <scope>NUCLEOTIDE SEQUENCE</scope>
    <source>
        <strain evidence="6">BD1B2-1</strain>
    </source>
</reference>
<evidence type="ECO:0000256" key="1">
    <source>
        <dbReference type="ARBA" id="ARBA00022741"/>
    </source>
</evidence>
<dbReference type="PANTHER" id="PTHR11638:SF18">
    <property type="entry name" value="HEAT SHOCK PROTEIN 104"/>
    <property type="match status" value="1"/>
</dbReference>
<dbReference type="InterPro" id="IPR050130">
    <property type="entry name" value="ClpA_ClpB"/>
</dbReference>
<dbReference type="CDD" id="cd19499">
    <property type="entry name" value="RecA-like_ClpB_Hsp104-like"/>
    <property type="match status" value="1"/>
</dbReference>
<dbReference type="Gene3D" id="1.10.8.60">
    <property type="match status" value="1"/>
</dbReference>
<organism evidence="6 7">
    <name type="scientific">Xanthocytophaga agilis</name>
    <dbReference type="NCBI Taxonomy" id="3048010"/>
    <lineage>
        <taxon>Bacteria</taxon>
        <taxon>Pseudomonadati</taxon>
        <taxon>Bacteroidota</taxon>
        <taxon>Cytophagia</taxon>
        <taxon>Cytophagales</taxon>
        <taxon>Rhodocytophagaceae</taxon>
        <taxon>Xanthocytophaga</taxon>
    </lineage>
</organism>
<dbReference type="PANTHER" id="PTHR11638">
    <property type="entry name" value="ATP-DEPENDENT CLP PROTEASE"/>
    <property type="match status" value="1"/>
</dbReference>
<dbReference type="Pfam" id="PF10431">
    <property type="entry name" value="ClpB_D2-small"/>
    <property type="match status" value="1"/>
</dbReference>
<dbReference type="InterPro" id="IPR027417">
    <property type="entry name" value="P-loop_NTPase"/>
</dbReference>
<keyword evidence="3" id="KW-0143">Chaperone</keyword>
<dbReference type="GO" id="GO:0005737">
    <property type="term" value="C:cytoplasm"/>
    <property type="evidence" value="ECO:0007669"/>
    <property type="project" value="TreeGrafter"/>
</dbReference>
<keyword evidence="7" id="KW-1185">Reference proteome</keyword>
<dbReference type="AlphaFoldDB" id="A0AAE3R2N1"/>
<proteinExistence type="predicted"/>
<dbReference type="InterPro" id="IPR003959">
    <property type="entry name" value="ATPase_AAA_core"/>
</dbReference>
<sequence>MANLHFEIPIWVQHKKEQYIIRPLFHSEWYAADERYENAIRKLTQLIRKEFSQYRVERDNSDELLWLLFNPEFKFESIDFDFNYGQRFFNGKLSVAWFVQGEYTVVLLPAFGNYQFISRKPNARRSDVIEEVIQQVQIYARKYTKKKDEEFILDGFASGKGEFCTTLDLHMFVPGEKILGDTNNLFQQFFRSEISFDGRREIVRVGHDLNDWYPTQLSRAYFSDLIVEQLKTLLYNRENIPVVLIGDRKVGKTTILHEVVYRHVEEHADKQLSKLDNVWNVDPSRIIAGMSIVGAWQRRFEAIIRFAMHPLEKNPRQDKLYFTNIVSLFRIGKSSQNSMTLSDVLKPYLQGRRLQVILEATPEEWAVVSELDRGFTDLFKVIRLYEPDETTGLKIISKLRNQLEQEHQFGITNLALVRLIELQKRFHISRGLVGVVAESLHQLATKYAKKEIDVQTIISEFSSQTHLNERLANQDIRIGRSEFADYLAERLIGQPEAVDCLTDVLNVIKAQLNNPERPFGAFLFIGPTGVGKTQAAKILSRYLFTHEESLVRFDMNEFIDDDAVNRLVGDFTNPEGQLTTKIRYNSFCVLLFDEIEKAHPDVHNLLLQILGEGRLTDALGRTVSFCNTVIIMTSNLGAERVGKEINLQRREDITTRTYEKAVRDFFRPEFINRIDRIVFFQKLTSQHIGIIAWLQIKELLKRHGFLRRHTILNVSPEVLEAIAQKGFDPEMGGRALKRQIEKELTVLIADKLVLIAPDKPVIFSLFHRDGQFMPHLTLLEHIPRNETSELPNLENLEITFDLFAELLETVEDIKEELLEMDQENSSLVYSTEMNKEASQLMYFKESLTEIDAKLTNILWEYQVGKKMNIAKTVLPLKSVSGVKKIRNYGWNGEGKAFLTELYSQLEISDYFNEIHESAARIVNETNALYFYLSQDIAWLDFNLTCYVEQRPGQILLRIASAVENSGSNEIEYMEKMYRTVFGLTTKVKQEKGYIYLHIHATGVYHLFQQEVGFHMFFSSHETSVPVEVSVYPVEIGSDINTLIYEIEKGRKSPVDSDEQSVSHIVRLYMLGDGKIKRTLITDLRSGIVHNKDLTYQELKWLFYANTITQDE</sequence>
<dbReference type="GO" id="GO:0016887">
    <property type="term" value="F:ATP hydrolysis activity"/>
    <property type="evidence" value="ECO:0007669"/>
    <property type="project" value="InterPro"/>
</dbReference>
<dbReference type="InterPro" id="IPR003593">
    <property type="entry name" value="AAA+_ATPase"/>
</dbReference>
<dbReference type="GO" id="GO:0005524">
    <property type="term" value="F:ATP binding"/>
    <property type="evidence" value="ECO:0007669"/>
    <property type="project" value="UniProtKB-KW"/>
</dbReference>
<evidence type="ECO:0000313" key="6">
    <source>
        <dbReference type="EMBL" id="MDJ1499748.1"/>
    </source>
</evidence>
<dbReference type="SMART" id="SM01086">
    <property type="entry name" value="ClpB_D2-small"/>
    <property type="match status" value="1"/>
</dbReference>
<dbReference type="GO" id="GO:0034605">
    <property type="term" value="P:cellular response to heat"/>
    <property type="evidence" value="ECO:0007669"/>
    <property type="project" value="TreeGrafter"/>
</dbReference>
<evidence type="ECO:0000256" key="2">
    <source>
        <dbReference type="ARBA" id="ARBA00022840"/>
    </source>
</evidence>